<keyword evidence="5" id="KW-1185">Reference proteome</keyword>
<dbReference type="PROSITE" id="PS51205">
    <property type="entry name" value="VPS9"/>
    <property type="match status" value="1"/>
</dbReference>
<name>A0A8S1SMD5_PAROT</name>
<gene>
    <name evidence="4" type="ORF">POCTA_138.1.T0130164</name>
</gene>
<evidence type="ECO:0000256" key="1">
    <source>
        <dbReference type="SAM" id="Coils"/>
    </source>
</evidence>
<evidence type="ECO:0008006" key="6">
    <source>
        <dbReference type="Google" id="ProtNLM"/>
    </source>
</evidence>
<proteinExistence type="predicted"/>
<evidence type="ECO:0000259" key="3">
    <source>
        <dbReference type="PROSITE" id="PS51205"/>
    </source>
</evidence>
<dbReference type="PROSITE" id="PS50018">
    <property type="entry name" value="RAS_GTPASE_ACTIV_2"/>
    <property type="match status" value="1"/>
</dbReference>
<protein>
    <recommendedName>
        <fullName evidence="6">VPS9 domain-containing protein</fullName>
    </recommendedName>
</protein>
<dbReference type="AlphaFoldDB" id="A0A8S1SMD5"/>
<keyword evidence="1" id="KW-0175">Coiled coil</keyword>
<feature type="coiled-coil region" evidence="1">
    <location>
        <begin position="61"/>
        <end position="88"/>
    </location>
</feature>
<dbReference type="EMBL" id="CAJJDP010000012">
    <property type="protein sequence ID" value="CAD8141845.1"/>
    <property type="molecule type" value="Genomic_DNA"/>
</dbReference>
<evidence type="ECO:0000313" key="5">
    <source>
        <dbReference type="Proteomes" id="UP000683925"/>
    </source>
</evidence>
<comment type="caution">
    <text evidence="4">The sequence shown here is derived from an EMBL/GenBank/DDBJ whole genome shotgun (WGS) entry which is preliminary data.</text>
</comment>
<sequence length="1030" mass="120514">MSQIEQSQYLENIVRLHIEMFEIQEDQSDVSIAQIQDSNYLKLSKRQSFNSDTILQWNTLQENLQLQYNLLNKENETKNERIQILLNTVEKYYKTQLRYKDLRRLYNQQQANNYNQIQCVLGYKFENVHSDVQKFLFLLMENQELFAQLIHSSLDIGAHNLDEFIFDILAFLYDPIVGAGLQEGVFKLLSELLKLELINLKNPIELFQDKNNLVCKFLIGFSKGPLCQSYIQQVCGQALNLLMNVKEELELNPKIIYEQQLKLKESKESAKLLKLKQENKARKIMFNILPILMQGTQENKDINVYENVRRTKIPDSLLNEIIEQITPSIQSYCQTPLQRIVDPQLVEETAKILYDRRKVTEMIVNSICDNIINSLHNLPFIMRALCRLQYQIFKVVYQSYKQEDLFSLLIQFLINKWVLPEFTAMFLNQQSLESSKYQTNNIAVVSKILLGVWKGEAIEGLKITLTSPNVLSYFKVLIELPQTQLNFYIKEKTEKPFLSYLLSISDLQILLNTITKSRIEGSLGGKQLTRYTDLRELAESILRYNLKMGGDYMNNAVQWKGQKVLANNMHFAVHRLSDLYNVNYIDIAFKFTEKFSAQDKEELLFISKAKQVVAQFLISIERISLLAKLRNNIILSFDNLIYMYKDSYENKGQVIKQYENISPQLYANYLLSIYKMIPNQYTSNNLSLLCQEMIQEFDQKVTYAKNQQKAMLEAFLKIITQLKTERNEIKSLNKMLKTIELKKKLTYFLKNIKIPCLLSFRYGQINLNSIQDSSKTKSLDPKDNEKQQFLQIVNGTDLNSLQLELPFQSIRDFIDILSGLKHLQLALEGDQVYIEIVSKLFQNYMKLVEEKLQQQSFFPQNQNLKKNNQYIDLCFETAEKSIVRRIMMKYCTINEIKEDKNFIEQCQQKLKHLEEQQEVKICLSELPMLQKMSESFRQIDQVMTPIEKLQMISDCLSNTSQLLKISGIDDNPGQDGTLPVFIYLVAQACPKFMKTNLNIIQSLFNFDRWKNSTYPFSSTQLQGAYENIIS</sequence>
<feature type="domain" description="VPS9" evidence="3">
    <location>
        <begin position="897"/>
        <end position="1030"/>
    </location>
</feature>
<evidence type="ECO:0000259" key="2">
    <source>
        <dbReference type="PROSITE" id="PS50018"/>
    </source>
</evidence>
<dbReference type="InterPro" id="IPR001936">
    <property type="entry name" value="RasGAP_dom"/>
</dbReference>
<accession>A0A8S1SMD5</accession>
<dbReference type="Pfam" id="PF00616">
    <property type="entry name" value="RasGAP"/>
    <property type="match status" value="1"/>
</dbReference>
<evidence type="ECO:0000313" key="4">
    <source>
        <dbReference type="EMBL" id="CAD8141845.1"/>
    </source>
</evidence>
<feature type="domain" description="Ras-GAP" evidence="2">
    <location>
        <begin position="274"/>
        <end position="454"/>
    </location>
</feature>
<dbReference type="InterPro" id="IPR003123">
    <property type="entry name" value="VPS9"/>
</dbReference>
<reference evidence="4" key="1">
    <citation type="submission" date="2021-01" db="EMBL/GenBank/DDBJ databases">
        <authorList>
            <consortium name="Genoscope - CEA"/>
            <person name="William W."/>
        </authorList>
    </citation>
    <scope>NUCLEOTIDE SEQUENCE</scope>
</reference>
<dbReference type="Proteomes" id="UP000683925">
    <property type="component" value="Unassembled WGS sequence"/>
</dbReference>
<dbReference type="OMA" id="NTVEKYY"/>
<dbReference type="OrthoDB" id="300289at2759"/>
<dbReference type="Pfam" id="PF02204">
    <property type="entry name" value="VPS9"/>
    <property type="match status" value="1"/>
</dbReference>
<organism evidence="4 5">
    <name type="scientific">Paramecium octaurelia</name>
    <dbReference type="NCBI Taxonomy" id="43137"/>
    <lineage>
        <taxon>Eukaryota</taxon>
        <taxon>Sar</taxon>
        <taxon>Alveolata</taxon>
        <taxon>Ciliophora</taxon>
        <taxon>Intramacronucleata</taxon>
        <taxon>Oligohymenophorea</taxon>
        <taxon>Peniculida</taxon>
        <taxon>Parameciidae</taxon>
        <taxon>Paramecium</taxon>
    </lineage>
</organism>